<evidence type="ECO:0008006" key="4">
    <source>
        <dbReference type="Google" id="ProtNLM"/>
    </source>
</evidence>
<proteinExistence type="predicted"/>
<dbReference type="SMART" id="SM00028">
    <property type="entry name" value="TPR"/>
    <property type="match status" value="4"/>
</dbReference>
<dbReference type="SUPFAM" id="SSF48452">
    <property type="entry name" value="TPR-like"/>
    <property type="match status" value="2"/>
</dbReference>
<evidence type="ECO:0000313" key="3">
    <source>
        <dbReference type="Proteomes" id="UP000243650"/>
    </source>
</evidence>
<feature type="repeat" description="TPR" evidence="1">
    <location>
        <begin position="86"/>
        <end position="119"/>
    </location>
</feature>
<dbReference type="AlphaFoldDB" id="A0A2P6MH35"/>
<dbReference type="OrthoDB" id="600613at2"/>
<accession>A0A2P6MH35</accession>
<name>A0A2P6MH35_ALKUR</name>
<dbReference type="EMBL" id="PVNS01000007">
    <property type="protein sequence ID" value="PRO65587.1"/>
    <property type="molecule type" value="Genomic_DNA"/>
</dbReference>
<dbReference type="InterPro" id="IPR011990">
    <property type="entry name" value="TPR-like_helical_dom_sf"/>
</dbReference>
<dbReference type="Pfam" id="PF07721">
    <property type="entry name" value="TPR_4"/>
    <property type="match status" value="1"/>
</dbReference>
<dbReference type="GO" id="GO:0042802">
    <property type="term" value="F:identical protein binding"/>
    <property type="evidence" value="ECO:0007669"/>
    <property type="project" value="InterPro"/>
</dbReference>
<sequence>MFMSQLKSRVVPFMREGSYFYKKGIEAYQGANPGRAAKLIRKAVKLDPDEPVFLCQLAIVLAEQGELEEANRCLRWIQEELDPLMSESYFFLAHNLAQLGELEKAEEHLQTYLEMNPEGEFAEDAEMMLEMTEEDSDVRPSTPFFAPGMMLMHEGAFSEAEKWTRAKLAEEPKRFELYALLAESLWRQGEKEKAEDIVHQLMVRDKLDMRARCLYAVYQYEAGAPAGGQEIEELKKLRPFSAWDRYVLGRSLYFAEAFEEAYHFLRTSVPMDDPVYMHQLAAAAAHAEKWQQAEKIWNQAAAMETEKKQKLKELKTKAASGGTFENHRDEWIF</sequence>
<dbReference type="Gene3D" id="1.25.40.10">
    <property type="entry name" value="Tetratricopeptide repeat domain"/>
    <property type="match status" value="2"/>
</dbReference>
<comment type="caution">
    <text evidence="2">The sequence shown here is derived from an EMBL/GenBank/DDBJ whole genome shotgun (WGS) entry which is preliminary data.</text>
</comment>
<dbReference type="Proteomes" id="UP000243650">
    <property type="component" value="Unassembled WGS sequence"/>
</dbReference>
<evidence type="ECO:0000256" key="1">
    <source>
        <dbReference type="PROSITE-ProRule" id="PRU00339"/>
    </source>
</evidence>
<dbReference type="InterPro" id="IPR011717">
    <property type="entry name" value="TPR-4"/>
</dbReference>
<keyword evidence="1" id="KW-0802">TPR repeat</keyword>
<evidence type="ECO:0000313" key="2">
    <source>
        <dbReference type="EMBL" id="PRO65587.1"/>
    </source>
</evidence>
<gene>
    <name evidence="2" type="ORF">C6I21_08660</name>
</gene>
<reference evidence="2 3" key="1">
    <citation type="submission" date="2018-03" db="EMBL/GenBank/DDBJ databases">
        <title>Bacillus urumqiensis sp. nov., a moderately haloalkaliphilic bacterium isolated from a salt lake.</title>
        <authorList>
            <person name="Zhao B."/>
            <person name="Liao Z."/>
        </authorList>
    </citation>
    <scope>NUCLEOTIDE SEQUENCE [LARGE SCALE GENOMIC DNA]</scope>
    <source>
        <strain evidence="2 3">BZ-SZ-XJ18</strain>
    </source>
</reference>
<protein>
    <recommendedName>
        <fullName evidence="4">Tetratricopeptide repeat protein</fullName>
    </recommendedName>
</protein>
<organism evidence="2 3">
    <name type="scientific">Alkalicoccus urumqiensis</name>
    <name type="common">Bacillus urumqiensis</name>
    <dbReference type="NCBI Taxonomy" id="1548213"/>
    <lineage>
        <taxon>Bacteria</taxon>
        <taxon>Bacillati</taxon>
        <taxon>Bacillota</taxon>
        <taxon>Bacilli</taxon>
        <taxon>Bacillales</taxon>
        <taxon>Bacillaceae</taxon>
        <taxon>Alkalicoccus</taxon>
    </lineage>
</organism>
<dbReference type="Pfam" id="PF13432">
    <property type="entry name" value="TPR_16"/>
    <property type="match status" value="1"/>
</dbReference>
<keyword evidence="3" id="KW-1185">Reference proteome</keyword>
<dbReference type="InterPro" id="IPR019734">
    <property type="entry name" value="TPR_rpt"/>
</dbReference>
<dbReference type="PROSITE" id="PS50005">
    <property type="entry name" value="TPR"/>
    <property type="match status" value="1"/>
</dbReference>